<proteinExistence type="predicted"/>
<evidence type="ECO:0000313" key="2">
    <source>
        <dbReference type="Proteomes" id="UP000321915"/>
    </source>
</evidence>
<gene>
    <name evidence="1" type="primary">165</name>
    <name evidence="1" type="ORF">SEA_QUI_165</name>
</gene>
<reference evidence="1 2" key="1">
    <citation type="submission" date="2019-07" db="EMBL/GenBank/DDBJ databases">
        <authorList>
            <person name="Abdullah A."/>
            <person name="Lima G.C."/>
            <person name="Cuneo C.K."/>
            <person name="Ennest D.C."/>
            <person name="Fritz K.J."/>
            <person name="Johnson B.T."/>
            <person name="Larson S.M."/>
            <person name="Lemunyete M.N."/>
            <person name="Murray M.B."/>
            <person name="Osmond D.E."/>
            <person name="Patras K.A."/>
            <person name="Ransibrahmanakul S."/>
            <person name="Simpson K.A."/>
            <person name="Thull B.S."/>
            <person name="Wetzel S."/>
            <person name="Bonilla J.A."/>
            <person name="Klyczek K."/>
            <person name="Garlena R.A."/>
            <person name="Russell D.A."/>
            <person name="Pope W.H."/>
            <person name="Jacobs-Sera D."/>
            <person name="Hatfull G.F."/>
        </authorList>
    </citation>
    <scope>NUCLEOTIDE SEQUENCE [LARGE SCALE GENOMIC DNA]</scope>
</reference>
<dbReference type="EMBL" id="MN183282">
    <property type="protein sequence ID" value="QED11653.1"/>
    <property type="molecule type" value="Genomic_DNA"/>
</dbReference>
<dbReference type="Proteomes" id="UP000321915">
    <property type="component" value="Segment"/>
</dbReference>
<name>A0A5B8WGM5_9CAUD</name>
<sequence length="68" mass="7236">MSMLICVVNNDGRRNIFKDLDPEAVSDAITAVTAGLGFTFKDSKELIAYGPGSVARIAVTEGEENETS</sequence>
<organism evidence="1 2">
    <name type="scientific">Arthrobacter phage Qui</name>
    <dbReference type="NCBI Taxonomy" id="2603260"/>
    <lineage>
        <taxon>Viruses</taxon>
        <taxon>Duplodnaviria</taxon>
        <taxon>Heunggongvirae</taxon>
        <taxon>Uroviricota</taxon>
        <taxon>Caudoviricetes</taxon>
        <taxon>Quivirus</taxon>
        <taxon>Quivirus qui</taxon>
    </lineage>
</organism>
<dbReference type="RefSeq" id="YP_010660531.1">
    <property type="nucleotide sequence ID" value="NC_070877.1"/>
</dbReference>
<keyword evidence="2" id="KW-1185">Reference proteome</keyword>
<evidence type="ECO:0000313" key="1">
    <source>
        <dbReference type="EMBL" id="QED11653.1"/>
    </source>
</evidence>
<dbReference type="KEGG" id="vg:77936525"/>
<accession>A0A5B8WGM5</accession>
<dbReference type="GeneID" id="77936525"/>
<protein>
    <submittedName>
        <fullName evidence="1">Uncharacterized protein</fullName>
    </submittedName>
</protein>